<evidence type="ECO:0000313" key="2">
    <source>
        <dbReference type="Proteomes" id="UP000798602"/>
    </source>
</evidence>
<gene>
    <name evidence="1" type="ORF">GV828_02775</name>
</gene>
<name>A0ABW9Z5K0_9FLAO</name>
<comment type="caution">
    <text evidence="1">The sequence shown here is derived from an EMBL/GenBank/DDBJ whole genome shotgun (WGS) entry which is preliminary data.</text>
</comment>
<evidence type="ECO:0000313" key="1">
    <source>
        <dbReference type="EMBL" id="NBL64120.1"/>
    </source>
</evidence>
<dbReference type="Proteomes" id="UP000798602">
    <property type="component" value="Unassembled WGS sequence"/>
</dbReference>
<dbReference type="EMBL" id="JAABLM010000002">
    <property type="protein sequence ID" value="NBL64120.1"/>
    <property type="molecule type" value="Genomic_DNA"/>
</dbReference>
<protein>
    <submittedName>
        <fullName evidence="1">Uncharacterized protein</fullName>
    </submittedName>
</protein>
<reference evidence="2" key="1">
    <citation type="submission" date="2020-01" db="EMBL/GenBank/DDBJ databases">
        <title>Sphingomonas sp. strain CSW-10.</title>
        <authorList>
            <person name="Chen W.-M."/>
        </authorList>
    </citation>
    <scope>NUCLEOTIDE SEQUENCE [LARGE SCALE GENOMIC DNA]</scope>
    <source>
        <strain evidence="2">NST-5</strain>
    </source>
</reference>
<keyword evidence="2" id="KW-1185">Reference proteome</keyword>
<organism evidence="1 2">
    <name type="scientific">Flavobacterium ichthyis</name>
    <dbReference type="NCBI Taxonomy" id="2698827"/>
    <lineage>
        <taxon>Bacteria</taxon>
        <taxon>Pseudomonadati</taxon>
        <taxon>Bacteroidota</taxon>
        <taxon>Flavobacteriia</taxon>
        <taxon>Flavobacteriales</taxon>
        <taxon>Flavobacteriaceae</taxon>
        <taxon>Flavobacterium</taxon>
    </lineage>
</organism>
<accession>A0ABW9Z5K0</accession>
<proteinExistence type="predicted"/>
<sequence>MKSIIYTTALLLYGIGFAQDISFLKSISEVNPKDAREISEQIVQLTTLNYRYYGVTNNGDENSYTIIYAPKDITDLELESKEDWHECLFVDFKKNNNQVLTLKAIRGKYIDIFPTWKKFFKEKAHMEYTITDPSTRETSKQEYKFELVEGKNSKIPRWSIENKKIALR</sequence>
<dbReference type="RefSeq" id="WP_166535938.1">
    <property type="nucleotide sequence ID" value="NZ_JAABLM010000002.1"/>
</dbReference>